<evidence type="ECO:0000256" key="1">
    <source>
        <dbReference type="ARBA" id="ARBA00008455"/>
    </source>
</evidence>
<accession>A0ABQ7WG72</accession>
<sequence>MDGSYGRVYKDDIEKKYRFKTFKENVEFIKSFNQNGTQRYKLAINKYVDLTTEKFTASFMELDTSLLSQQESTATTTSIKYDSVTEVSFSMDWRKRGSVTGIKDQGNKGCKGGLMTVAYDFLLQNNGGGITTETNYPYEEAQKVCKTEQPAGVTISGRKVVTPNESSLLKAVVNHQFLLLLRLKGRDLEK</sequence>
<evidence type="ECO:0000259" key="2">
    <source>
        <dbReference type="SMART" id="SM00848"/>
    </source>
</evidence>
<evidence type="ECO:0000313" key="4">
    <source>
        <dbReference type="Proteomes" id="UP000826656"/>
    </source>
</evidence>
<keyword evidence="4" id="KW-1185">Reference proteome</keyword>
<dbReference type="InterPro" id="IPR038765">
    <property type="entry name" value="Papain-like_cys_pep_sf"/>
</dbReference>
<evidence type="ECO:0000313" key="3">
    <source>
        <dbReference type="EMBL" id="KAH0779083.1"/>
    </source>
</evidence>
<dbReference type="Pfam" id="PF08246">
    <property type="entry name" value="Inhibitor_I29"/>
    <property type="match status" value="1"/>
</dbReference>
<dbReference type="Pfam" id="PF00112">
    <property type="entry name" value="Peptidase_C1"/>
    <property type="match status" value="1"/>
</dbReference>
<comment type="caution">
    <text evidence="3">The sequence shown here is derived from an EMBL/GenBank/DDBJ whole genome shotgun (WGS) entry which is preliminary data.</text>
</comment>
<proteinExistence type="inferred from homology"/>
<dbReference type="SMART" id="SM00848">
    <property type="entry name" value="Inhibitor_I29"/>
    <property type="match status" value="1"/>
</dbReference>
<dbReference type="EMBL" id="JAIVGD010000002">
    <property type="protein sequence ID" value="KAH0779083.1"/>
    <property type="molecule type" value="Genomic_DNA"/>
</dbReference>
<comment type="similarity">
    <text evidence="1">Belongs to the peptidase C1 family.</text>
</comment>
<protein>
    <recommendedName>
        <fullName evidence="2">Cathepsin propeptide inhibitor domain-containing protein</fullName>
    </recommendedName>
</protein>
<dbReference type="PANTHER" id="PTHR12411">
    <property type="entry name" value="CYSTEINE PROTEASE FAMILY C1-RELATED"/>
    <property type="match status" value="1"/>
</dbReference>
<name>A0ABQ7WG72_SOLTU</name>
<dbReference type="InterPro" id="IPR013128">
    <property type="entry name" value="Peptidase_C1A"/>
</dbReference>
<feature type="domain" description="Cathepsin propeptide inhibitor" evidence="2">
    <location>
        <begin position="4"/>
        <end position="55"/>
    </location>
</feature>
<dbReference type="SUPFAM" id="SSF54001">
    <property type="entry name" value="Cysteine proteinases"/>
    <property type="match status" value="1"/>
</dbReference>
<organism evidence="3 4">
    <name type="scientific">Solanum tuberosum</name>
    <name type="common">Potato</name>
    <dbReference type="NCBI Taxonomy" id="4113"/>
    <lineage>
        <taxon>Eukaryota</taxon>
        <taxon>Viridiplantae</taxon>
        <taxon>Streptophyta</taxon>
        <taxon>Embryophyta</taxon>
        <taxon>Tracheophyta</taxon>
        <taxon>Spermatophyta</taxon>
        <taxon>Magnoliopsida</taxon>
        <taxon>eudicotyledons</taxon>
        <taxon>Gunneridae</taxon>
        <taxon>Pentapetalae</taxon>
        <taxon>asterids</taxon>
        <taxon>lamiids</taxon>
        <taxon>Solanales</taxon>
        <taxon>Solanaceae</taxon>
        <taxon>Solanoideae</taxon>
        <taxon>Solaneae</taxon>
        <taxon>Solanum</taxon>
    </lineage>
</organism>
<dbReference type="InterPro" id="IPR000668">
    <property type="entry name" value="Peptidase_C1A_C"/>
</dbReference>
<dbReference type="Proteomes" id="UP000826656">
    <property type="component" value="Unassembled WGS sequence"/>
</dbReference>
<gene>
    <name evidence="3" type="ORF">KY290_005510</name>
</gene>
<reference evidence="3 4" key="1">
    <citation type="journal article" date="2021" name="bioRxiv">
        <title>Chromosome-scale and haplotype-resolved genome assembly of a tetraploid potato cultivar.</title>
        <authorList>
            <person name="Sun H."/>
            <person name="Jiao W.-B."/>
            <person name="Krause K."/>
            <person name="Campoy J.A."/>
            <person name="Goel M."/>
            <person name="Folz-Donahue K."/>
            <person name="Kukat C."/>
            <person name="Huettel B."/>
            <person name="Schneeberger K."/>
        </authorList>
    </citation>
    <scope>NUCLEOTIDE SEQUENCE [LARGE SCALE GENOMIC DNA]</scope>
    <source>
        <strain evidence="3">SolTubOtavaFocal</strain>
        <tissue evidence="3">Leaves</tissue>
    </source>
</reference>
<dbReference type="InterPro" id="IPR013201">
    <property type="entry name" value="Prot_inhib_I29"/>
</dbReference>
<dbReference type="Gene3D" id="3.90.70.10">
    <property type="entry name" value="Cysteine proteinases"/>
    <property type="match status" value="2"/>
</dbReference>